<name>C0D876_9FIRM</name>
<dbReference type="HOGENOM" id="CLU_2914159_0_0_9"/>
<dbReference type="Proteomes" id="UP000004756">
    <property type="component" value="Unassembled WGS sequence"/>
</dbReference>
<feature type="region of interest" description="Disordered" evidence="1">
    <location>
        <begin position="42"/>
        <end position="61"/>
    </location>
</feature>
<comment type="caution">
    <text evidence="2">The sequence shown here is derived from an EMBL/GenBank/DDBJ whole genome shotgun (WGS) entry which is preliminary data.</text>
</comment>
<dbReference type="AlphaFoldDB" id="C0D876"/>
<protein>
    <submittedName>
        <fullName evidence="2">Uncharacterized protein</fullName>
    </submittedName>
</protein>
<proteinExistence type="predicted"/>
<gene>
    <name evidence="2" type="ORF">CLOSTASPAR_05473</name>
</gene>
<reference evidence="2 3" key="1">
    <citation type="submission" date="2009-02" db="EMBL/GenBank/DDBJ databases">
        <title>Draft genome sequence of Clostridium asparagiforme (DSM 15981).</title>
        <authorList>
            <person name="Sudarsanam P."/>
            <person name="Ley R."/>
            <person name="Guruge J."/>
            <person name="Turnbaugh P.J."/>
            <person name="Mahowald M."/>
            <person name="Liep D."/>
            <person name="Gordon J."/>
        </authorList>
    </citation>
    <scope>NUCLEOTIDE SEQUENCE [LARGE SCALE GENOMIC DNA]</scope>
    <source>
        <strain evidence="2 3">DSM 15981</strain>
    </source>
</reference>
<organism evidence="2 3">
    <name type="scientific">[Clostridium] asparagiforme DSM 15981</name>
    <dbReference type="NCBI Taxonomy" id="518636"/>
    <lineage>
        <taxon>Bacteria</taxon>
        <taxon>Bacillati</taxon>
        <taxon>Bacillota</taxon>
        <taxon>Clostridia</taxon>
        <taxon>Lachnospirales</taxon>
        <taxon>Lachnospiraceae</taxon>
        <taxon>Enterocloster</taxon>
    </lineage>
</organism>
<evidence type="ECO:0000313" key="3">
    <source>
        <dbReference type="Proteomes" id="UP000004756"/>
    </source>
</evidence>
<evidence type="ECO:0000313" key="2">
    <source>
        <dbReference type="EMBL" id="EEG52462.1"/>
    </source>
</evidence>
<sequence>MRKNFVNSRTPYNYSRRPDSCQGIFFISAFFRALLGQNQVKPRKMPGRCGPTAALTGHSLI</sequence>
<dbReference type="EMBL" id="ACCJ01000448">
    <property type="protein sequence ID" value="EEG52462.1"/>
    <property type="molecule type" value="Genomic_DNA"/>
</dbReference>
<keyword evidence="3" id="KW-1185">Reference proteome</keyword>
<evidence type="ECO:0000256" key="1">
    <source>
        <dbReference type="SAM" id="MobiDB-lite"/>
    </source>
</evidence>
<accession>C0D876</accession>